<accession>A0A063YFI4</accession>
<dbReference type="Proteomes" id="UP001233782">
    <property type="component" value="Unassembled WGS sequence"/>
</dbReference>
<dbReference type="EMBL" id="JASBCP010000003">
    <property type="protein sequence ID" value="MDI3048084.1"/>
    <property type="molecule type" value="Genomic_DNA"/>
</dbReference>
<evidence type="ECO:0000256" key="1">
    <source>
        <dbReference type="SAM" id="Phobius"/>
    </source>
</evidence>
<keyword evidence="1" id="KW-1133">Transmembrane helix</keyword>
<organism evidence="3 4">
    <name type="scientific">Metamycoplasma hyosynoviae</name>
    <dbReference type="NCBI Taxonomy" id="29559"/>
    <lineage>
        <taxon>Bacteria</taxon>
        <taxon>Bacillati</taxon>
        <taxon>Mycoplasmatota</taxon>
        <taxon>Mycoplasmoidales</taxon>
        <taxon>Metamycoplasmataceae</taxon>
        <taxon>Metamycoplasma</taxon>
    </lineage>
</organism>
<gene>
    <name evidence="3" type="ORF">JN03_0475</name>
    <name evidence="2" type="ORF">QJ129_02305</name>
</gene>
<evidence type="ECO:0000313" key="3">
    <source>
        <dbReference type="EMBL" id="TDU96798.1"/>
    </source>
</evidence>
<keyword evidence="1" id="KW-0812">Transmembrane</keyword>
<sequence>MLEKVENVLKNQNVPNKNYVLGISLGITLFILFIGLFIFFYIFLKKKMQKKQQEKSQNSEALFGLLKKYSNEYGFKFLSKTSFTYDKDKFIFLNGPILLFSQALVLTHPIYLTSDIEGNCIEREWFKKLDDGKKNKIFPNPILSNDLIIKQLQNIVPKKTPIIILFVFLNEEYNIDIYNEPGHAIFAKLSELDKAFGQITTELTETLSANEINAIIDKFNKLASKK</sequence>
<dbReference type="EMBL" id="SOCH01000004">
    <property type="protein sequence ID" value="TDU96798.1"/>
    <property type="molecule type" value="Genomic_DNA"/>
</dbReference>
<feature type="transmembrane region" description="Helical" evidence="1">
    <location>
        <begin position="20"/>
        <end position="44"/>
    </location>
</feature>
<dbReference type="OrthoDB" id="397197at2"/>
<keyword evidence="1" id="KW-0472">Membrane</keyword>
<reference evidence="3 4" key="1">
    <citation type="submission" date="2019-03" db="EMBL/GenBank/DDBJ databases">
        <title>Genomic Encyclopedia of Archaeal and Bacterial Type Strains, Phase II (KMG-II): from individual species to whole genera.</title>
        <authorList>
            <person name="Goeker M."/>
        </authorList>
    </citation>
    <scope>NUCLEOTIDE SEQUENCE [LARGE SCALE GENOMIC DNA]</scope>
    <source>
        <strain evidence="3 4">ATCC 25591</strain>
    </source>
</reference>
<name>A0A063YFI4_9BACT</name>
<evidence type="ECO:0000313" key="2">
    <source>
        <dbReference type="EMBL" id="MDI3048084.1"/>
    </source>
</evidence>
<comment type="caution">
    <text evidence="3">The sequence shown here is derived from an EMBL/GenBank/DDBJ whole genome shotgun (WGS) entry which is preliminary data.</text>
</comment>
<dbReference type="AlphaFoldDB" id="A0A063YFI4"/>
<evidence type="ECO:0000313" key="4">
    <source>
        <dbReference type="Proteomes" id="UP000294882"/>
    </source>
</evidence>
<protein>
    <recommendedName>
        <fullName evidence="5">NERD domain-containing protein</fullName>
    </recommendedName>
</protein>
<reference evidence="2" key="2">
    <citation type="submission" date="2023-04" db="EMBL/GenBank/DDBJ databases">
        <title>Genomes of recent Mycoplasma hyosynoviae isolates 2023.</title>
        <authorList>
            <person name="Spergser J."/>
        </authorList>
    </citation>
    <scope>NUCLEOTIDE SEQUENCE</scope>
    <source>
        <strain evidence="2">SN1J23N</strain>
    </source>
</reference>
<proteinExistence type="predicted"/>
<dbReference type="RefSeq" id="WP_036443357.1">
    <property type="nucleotide sequence ID" value="NZ_JAQQZP010000002.1"/>
</dbReference>
<feature type="transmembrane region" description="Helical" evidence="1">
    <location>
        <begin position="90"/>
        <end position="111"/>
    </location>
</feature>
<evidence type="ECO:0008006" key="5">
    <source>
        <dbReference type="Google" id="ProtNLM"/>
    </source>
</evidence>
<dbReference type="Proteomes" id="UP000294882">
    <property type="component" value="Unassembled WGS sequence"/>
</dbReference>